<reference evidence="3" key="1">
    <citation type="submission" date="2016-10" db="EMBL/GenBank/DDBJ databases">
        <authorList>
            <person name="Varghese N."/>
        </authorList>
    </citation>
    <scope>NUCLEOTIDE SEQUENCE [LARGE SCALE GENOMIC DNA]</scope>
    <source>
        <strain evidence="3">DSM 45096 / BCRC 16803 / CGMCC 4.1857 / CIP 109030 / JCM 12277 / KCTC 19219 / NBRC 100920 / 33214</strain>
    </source>
</reference>
<dbReference type="EMBL" id="FOAZ01000017">
    <property type="protein sequence ID" value="SEM03835.1"/>
    <property type="molecule type" value="Genomic_DNA"/>
</dbReference>
<evidence type="ECO:0000313" key="2">
    <source>
        <dbReference type="EMBL" id="SEM03835.1"/>
    </source>
</evidence>
<gene>
    <name evidence="2" type="ORF">SAMN05414137_11760</name>
</gene>
<name>A0A1H7V4U5_STRJI</name>
<dbReference type="Proteomes" id="UP000183015">
    <property type="component" value="Unassembled WGS sequence"/>
</dbReference>
<keyword evidence="3" id="KW-1185">Reference proteome</keyword>
<accession>A0A1H7V4U5</accession>
<feature type="compositionally biased region" description="Gly residues" evidence="1">
    <location>
        <begin position="55"/>
        <end position="71"/>
    </location>
</feature>
<organism evidence="2 3">
    <name type="scientific">Streptacidiphilus jiangxiensis</name>
    <dbReference type="NCBI Taxonomy" id="235985"/>
    <lineage>
        <taxon>Bacteria</taxon>
        <taxon>Bacillati</taxon>
        <taxon>Actinomycetota</taxon>
        <taxon>Actinomycetes</taxon>
        <taxon>Kitasatosporales</taxon>
        <taxon>Streptomycetaceae</taxon>
        <taxon>Streptacidiphilus</taxon>
    </lineage>
</organism>
<proteinExistence type="predicted"/>
<dbReference type="STRING" id="235985.SAMN05414137_11760"/>
<evidence type="ECO:0000256" key="1">
    <source>
        <dbReference type="SAM" id="MobiDB-lite"/>
    </source>
</evidence>
<feature type="region of interest" description="Disordered" evidence="1">
    <location>
        <begin position="46"/>
        <end position="71"/>
    </location>
</feature>
<dbReference type="AlphaFoldDB" id="A0A1H7V4U5"/>
<sequence>MERRDGPVLTQRERRTLAFIEEQLRGQDEALDLALRSMRPRRRRWLPRRRSSACGDGGEAGGAGGEAVAGG</sequence>
<protein>
    <submittedName>
        <fullName evidence="2">Uncharacterized protein</fullName>
    </submittedName>
</protein>
<evidence type="ECO:0000313" key="3">
    <source>
        <dbReference type="Proteomes" id="UP000183015"/>
    </source>
</evidence>
<dbReference type="RefSeq" id="WP_042443265.1">
    <property type="nucleotide sequence ID" value="NZ_BBPN01000004.1"/>
</dbReference>